<dbReference type="GO" id="GO:0005730">
    <property type="term" value="C:nucleolus"/>
    <property type="evidence" value="ECO:0007669"/>
    <property type="project" value="TreeGrafter"/>
</dbReference>
<dbReference type="GO" id="GO:0000177">
    <property type="term" value="C:cytoplasmic exosome (RNase complex)"/>
    <property type="evidence" value="ECO:0007669"/>
    <property type="project" value="TreeGrafter"/>
</dbReference>
<dbReference type="Gene3D" id="3.30.230.70">
    <property type="entry name" value="GHMP Kinase, N-terminal domain"/>
    <property type="match status" value="1"/>
</dbReference>
<dbReference type="InterPro" id="IPR027408">
    <property type="entry name" value="PNPase/RNase_PH_dom_sf"/>
</dbReference>
<evidence type="ECO:0000256" key="2">
    <source>
        <dbReference type="ARBA" id="ARBA00006678"/>
    </source>
</evidence>
<dbReference type="GO" id="GO:0071051">
    <property type="term" value="P:poly(A)-dependent snoRNA 3'-end processing"/>
    <property type="evidence" value="ECO:0007669"/>
    <property type="project" value="TreeGrafter"/>
</dbReference>
<evidence type="ECO:0000313" key="8">
    <source>
        <dbReference type="Proteomes" id="UP001107558"/>
    </source>
</evidence>
<feature type="domain" description="Exoribonuclease phosphorolytic" evidence="6">
    <location>
        <begin position="6"/>
        <end position="125"/>
    </location>
</feature>
<evidence type="ECO:0000256" key="1">
    <source>
        <dbReference type="ARBA" id="ARBA00004123"/>
    </source>
</evidence>
<proteinExistence type="inferred from homology"/>
<dbReference type="InterPro" id="IPR036345">
    <property type="entry name" value="ExoRNase_PH_dom2_sf"/>
</dbReference>
<accession>A0A9J6BR42</accession>
<evidence type="ECO:0000256" key="5">
    <source>
        <dbReference type="ARBA" id="ARBA00023242"/>
    </source>
</evidence>
<dbReference type="GO" id="GO:0006364">
    <property type="term" value="P:rRNA processing"/>
    <property type="evidence" value="ECO:0007669"/>
    <property type="project" value="UniProtKB-KW"/>
</dbReference>
<comment type="caution">
    <text evidence="7">The sequence shown here is derived from an EMBL/GenBank/DDBJ whole genome shotgun (WGS) entry which is preliminary data.</text>
</comment>
<evidence type="ECO:0000259" key="6">
    <source>
        <dbReference type="Pfam" id="PF01138"/>
    </source>
</evidence>
<dbReference type="SUPFAM" id="SSF54211">
    <property type="entry name" value="Ribosomal protein S5 domain 2-like"/>
    <property type="match status" value="1"/>
</dbReference>
<dbReference type="PANTHER" id="PTHR11953:SF1">
    <property type="entry name" value="EXOSOME COMPLEX COMPONENT RRP46"/>
    <property type="match status" value="1"/>
</dbReference>
<dbReference type="Pfam" id="PF01138">
    <property type="entry name" value="RNase_PH"/>
    <property type="match status" value="1"/>
</dbReference>
<dbReference type="InterPro" id="IPR050080">
    <property type="entry name" value="RNase_PH"/>
</dbReference>
<reference evidence="7" key="1">
    <citation type="submission" date="2021-03" db="EMBL/GenBank/DDBJ databases">
        <title>Chromosome level genome of the anhydrobiotic midge Polypedilum vanderplanki.</title>
        <authorList>
            <person name="Yoshida Y."/>
            <person name="Kikawada T."/>
            <person name="Gusev O."/>
        </authorList>
    </citation>
    <scope>NUCLEOTIDE SEQUENCE</scope>
    <source>
        <strain evidence="7">NIAS01</strain>
        <tissue evidence="7">Whole body or cell culture</tissue>
    </source>
</reference>
<dbReference type="GO" id="GO:0071028">
    <property type="term" value="P:nuclear mRNA surveillance"/>
    <property type="evidence" value="ECO:0007669"/>
    <property type="project" value="TreeGrafter"/>
</dbReference>
<keyword evidence="4" id="KW-0271">Exosome</keyword>
<dbReference type="GO" id="GO:0000176">
    <property type="term" value="C:nuclear exosome (RNase complex)"/>
    <property type="evidence" value="ECO:0007669"/>
    <property type="project" value="TreeGrafter"/>
</dbReference>
<comment type="subcellular location">
    <subcellularLocation>
        <location evidence="1">Nucleus</location>
    </subcellularLocation>
</comment>
<organism evidence="7 8">
    <name type="scientific">Polypedilum vanderplanki</name>
    <name type="common">Sleeping chironomid midge</name>
    <dbReference type="NCBI Taxonomy" id="319348"/>
    <lineage>
        <taxon>Eukaryota</taxon>
        <taxon>Metazoa</taxon>
        <taxon>Ecdysozoa</taxon>
        <taxon>Arthropoda</taxon>
        <taxon>Hexapoda</taxon>
        <taxon>Insecta</taxon>
        <taxon>Pterygota</taxon>
        <taxon>Neoptera</taxon>
        <taxon>Endopterygota</taxon>
        <taxon>Diptera</taxon>
        <taxon>Nematocera</taxon>
        <taxon>Chironomoidea</taxon>
        <taxon>Chironomidae</taxon>
        <taxon>Chironominae</taxon>
        <taxon>Polypedilum</taxon>
        <taxon>Polypedilum</taxon>
    </lineage>
</organism>
<dbReference type="GO" id="GO:0003723">
    <property type="term" value="F:RNA binding"/>
    <property type="evidence" value="ECO:0007669"/>
    <property type="project" value="TreeGrafter"/>
</dbReference>
<protein>
    <recommendedName>
        <fullName evidence="6">Exoribonuclease phosphorolytic domain-containing protein</fullName>
    </recommendedName>
</protein>
<comment type="similarity">
    <text evidence="2">Belongs to the RNase PH family.</text>
</comment>
<evidence type="ECO:0000256" key="3">
    <source>
        <dbReference type="ARBA" id="ARBA00022552"/>
    </source>
</evidence>
<dbReference type="Proteomes" id="UP001107558">
    <property type="component" value="Chromosome 3"/>
</dbReference>
<keyword evidence="8" id="KW-1185">Reference proteome</keyword>
<keyword evidence="5" id="KW-0539">Nucleus</keyword>
<dbReference type="SUPFAM" id="SSF55666">
    <property type="entry name" value="Ribonuclease PH domain 2-like"/>
    <property type="match status" value="1"/>
</dbReference>
<gene>
    <name evidence="7" type="ORF">PVAND_002020</name>
</gene>
<dbReference type="InterPro" id="IPR001247">
    <property type="entry name" value="ExoRNase_PH_dom1"/>
</dbReference>
<dbReference type="OrthoDB" id="27298at2759"/>
<evidence type="ECO:0000256" key="4">
    <source>
        <dbReference type="ARBA" id="ARBA00022835"/>
    </source>
</evidence>
<name>A0A9J6BR42_POLVA</name>
<dbReference type="GO" id="GO:0034475">
    <property type="term" value="P:U4 snRNA 3'-end processing"/>
    <property type="evidence" value="ECO:0007669"/>
    <property type="project" value="TreeGrafter"/>
</dbReference>
<dbReference type="AlphaFoldDB" id="A0A9J6BR42"/>
<dbReference type="GO" id="GO:0016075">
    <property type="term" value="P:rRNA catabolic process"/>
    <property type="evidence" value="ECO:0007669"/>
    <property type="project" value="TreeGrafter"/>
</dbReference>
<keyword evidence="3" id="KW-0698">rRNA processing</keyword>
<dbReference type="PANTHER" id="PTHR11953">
    <property type="entry name" value="EXOSOME COMPLEX COMPONENT"/>
    <property type="match status" value="1"/>
</dbReference>
<sequence length="238" mass="26601">MEDLKLKAITAEMNILSRSDGSVIISQGDSSCIVDVNGPIEVNSAANIDMNKAYVDVLYRPKCGIPGVNERYKEKTIKGLCESIILTTLYPKTQINFQIQEMDDSSGIFACAINGCNIGLLNSGLEMKFNMAAVHCVLDETDEIIIDPDCIEEETLAFTRVQKPKRISGKYKADFTFVFESLKDSLISVHTNGSFSLQKYNEALKLSRQACRKIFDFYADLVKKCSVVYIKNSILEYI</sequence>
<dbReference type="CDD" id="cd11372">
    <property type="entry name" value="RNase_PH_RRP46"/>
    <property type="match status" value="1"/>
</dbReference>
<evidence type="ECO:0000313" key="7">
    <source>
        <dbReference type="EMBL" id="KAG5671846.1"/>
    </source>
</evidence>
<dbReference type="EMBL" id="JADBJN010000003">
    <property type="protein sequence ID" value="KAG5671846.1"/>
    <property type="molecule type" value="Genomic_DNA"/>
</dbReference>
<dbReference type="InterPro" id="IPR020568">
    <property type="entry name" value="Ribosomal_Su5_D2-typ_SF"/>
</dbReference>